<proteinExistence type="predicted"/>
<protein>
    <submittedName>
        <fullName evidence="6">MAPEG family protein</fullName>
    </submittedName>
</protein>
<evidence type="ECO:0000256" key="1">
    <source>
        <dbReference type="ARBA" id="ARBA00004370"/>
    </source>
</evidence>
<reference evidence="7" key="1">
    <citation type="journal article" date="2019" name="Int. J. Syst. Evol. Microbiol.">
        <title>The Global Catalogue of Microorganisms (GCM) 10K type strain sequencing project: providing services to taxonomists for standard genome sequencing and annotation.</title>
        <authorList>
            <consortium name="The Broad Institute Genomics Platform"/>
            <consortium name="The Broad Institute Genome Sequencing Center for Infectious Disease"/>
            <person name="Wu L."/>
            <person name="Ma J."/>
        </authorList>
    </citation>
    <scope>NUCLEOTIDE SEQUENCE [LARGE SCALE GENOMIC DNA]</scope>
    <source>
        <strain evidence="7">JCM 17543</strain>
    </source>
</reference>
<keyword evidence="7" id="KW-1185">Reference proteome</keyword>
<name>A0ABP7KXN9_9SPHN</name>
<dbReference type="EMBL" id="BAABBM010000001">
    <property type="protein sequence ID" value="GAA3888428.1"/>
    <property type="molecule type" value="Genomic_DNA"/>
</dbReference>
<organism evidence="6 7">
    <name type="scientific">Sphingomonas limnosediminicola</name>
    <dbReference type="NCBI Taxonomy" id="940133"/>
    <lineage>
        <taxon>Bacteria</taxon>
        <taxon>Pseudomonadati</taxon>
        <taxon>Pseudomonadota</taxon>
        <taxon>Alphaproteobacteria</taxon>
        <taxon>Sphingomonadales</taxon>
        <taxon>Sphingomonadaceae</taxon>
        <taxon>Sphingomonas</taxon>
    </lineage>
</organism>
<evidence type="ECO:0000313" key="6">
    <source>
        <dbReference type="EMBL" id="GAA3888428.1"/>
    </source>
</evidence>
<dbReference type="Proteomes" id="UP001500827">
    <property type="component" value="Unassembled WGS sequence"/>
</dbReference>
<dbReference type="Gene3D" id="1.20.120.550">
    <property type="entry name" value="Membrane associated eicosanoid/glutathione metabolism-like domain"/>
    <property type="match status" value="1"/>
</dbReference>
<keyword evidence="2 5" id="KW-0812">Transmembrane</keyword>
<dbReference type="InterPro" id="IPR001129">
    <property type="entry name" value="Membr-assoc_MAPEG"/>
</dbReference>
<comment type="caution">
    <text evidence="6">The sequence shown here is derived from an EMBL/GenBank/DDBJ whole genome shotgun (WGS) entry which is preliminary data.</text>
</comment>
<feature type="transmembrane region" description="Helical" evidence="5">
    <location>
        <begin position="6"/>
        <end position="26"/>
    </location>
</feature>
<evidence type="ECO:0000313" key="7">
    <source>
        <dbReference type="Proteomes" id="UP001500827"/>
    </source>
</evidence>
<gene>
    <name evidence="6" type="ORF">GCM10022276_04400</name>
</gene>
<evidence type="ECO:0000256" key="5">
    <source>
        <dbReference type="SAM" id="Phobius"/>
    </source>
</evidence>
<evidence type="ECO:0000256" key="2">
    <source>
        <dbReference type="ARBA" id="ARBA00022692"/>
    </source>
</evidence>
<comment type="subcellular location">
    <subcellularLocation>
        <location evidence="1">Membrane</location>
    </subcellularLocation>
</comment>
<evidence type="ECO:0000256" key="4">
    <source>
        <dbReference type="ARBA" id="ARBA00023136"/>
    </source>
</evidence>
<dbReference type="RefSeq" id="WP_344698058.1">
    <property type="nucleotide sequence ID" value="NZ_BAABBM010000001.1"/>
</dbReference>
<dbReference type="SUPFAM" id="SSF161084">
    <property type="entry name" value="MAPEG domain-like"/>
    <property type="match status" value="1"/>
</dbReference>
<keyword evidence="3 5" id="KW-1133">Transmembrane helix</keyword>
<keyword evidence="4 5" id="KW-0472">Membrane</keyword>
<feature type="transmembrane region" description="Helical" evidence="5">
    <location>
        <begin position="121"/>
        <end position="143"/>
    </location>
</feature>
<evidence type="ECO:0000256" key="3">
    <source>
        <dbReference type="ARBA" id="ARBA00022989"/>
    </source>
</evidence>
<dbReference type="InterPro" id="IPR023352">
    <property type="entry name" value="MAPEG-like_dom_sf"/>
</dbReference>
<sequence length="150" mass="16500">MEYSPILAPVVALVAWSLIMLLWLAIARRRAFAQMGISWGTIPRGARGASLDGKAPDETQWPAHNYMHLMEQPTLFYAIAITLALMGMGYGINLWLAWGYVGLRIVHSIIQSTINIVPIRFAIFALATLCLLGMTLHAGLRVLHDCGIIG</sequence>
<dbReference type="Pfam" id="PF01124">
    <property type="entry name" value="MAPEG"/>
    <property type="match status" value="1"/>
</dbReference>
<accession>A0ABP7KXN9</accession>
<feature type="transmembrane region" description="Helical" evidence="5">
    <location>
        <begin position="75"/>
        <end position="101"/>
    </location>
</feature>